<gene>
    <name evidence="1" type="ORF">FWK35_00016277</name>
</gene>
<dbReference type="Proteomes" id="UP000478052">
    <property type="component" value="Unassembled WGS sequence"/>
</dbReference>
<dbReference type="OrthoDB" id="6626979at2759"/>
<name>A0A6G0YVE9_APHCR</name>
<keyword evidence="2" id="KW-1185">Reference proteome</keyword>
<dbReference type="AlphaFoldDB" id="A0A6G0YVE9"/>
<sequence length="95" mass="11264">MNRCDEIPAESLNYAEVDIKNVLYKICIEIYLKGKLLCSTDLKKERNTKITKKENLANDRFEFRKNIGIRETIFTLRAFDIVKEHKKVLCLFSYD</sequence>
<evidence type="ECO:0000313" key="2">
    <source>
        <dbReference type="Proteomes" id="UP000478052"/>
    </source>
</evidence>
<protein>
    <submittedName>
        <fullName evidence="1">Retrovirus-related Pol polyprotein LINE-1</fullName>
    </submittedName>
</protein>
<organism evidence="1 2">
    <name type="scientific">Aphis craccivora</name>
    <name type="common">Cowpea aphid</name>
    <dbReference type="NCBI Taxonomy" id="307492"/>
    <lineage>
        <taxon>Eukaryota</taxon>
        <taxon>Metazoa</taxon>
        <taxon>Ecdysozoa</taxon>
        <taxon>Arthropoda</taxon>
        <taxon>Hexapoda</taxon>
        <taxon>Insecta</taxon>
        <taxon>Pterygota</taxon>
        <taxon>Neoptera</taxon>
        <taxon>Paraneoptera</taxon>
        <taxon>Hemiptera</taxon>
        <taxon>Sternorrhyncha</taxon>
        <taxon>Aphidomorpha</taxon>
        <taxon>Aphidoidea</taxon>
        <taxon>Aphididae</taxon>
        <taxon>Aphidini</taxon>
        <taxon>Aphis</taxon>
        <taxon>Aphis</taxon>
    </lineage>
</organism>
<reference evidence="1 2" key="1">
    <citation type="submission" date="2019-08" db="EMBL/GenBank/DDBJ databases">
        <title>Whole genome of Aphis craccivora.</title>
        <authorList>
            <person name="Voronova N.V."/>
            <person name="Shulinski R.S."/>
            <person name="Bandarenka Y.V."/>
            <person name="Zhorov D.G."/>
            <person name="Warner D."/>
        </authorList>
    </citation>
    <scope>NUCLEOTIDE SEQUENCE [LARGE SCALE GENOMIC DNA]</scope>
    <source>
        <strain evidence="1">180601</strain>
        <tissue evidence="1">Whole Body</tissue>
    </source>
</reference>
<evidence type="ECO:0000313" key="1">
    <source>
        <dbReference type="EMBL" id="KAF0761783.1"/>
    </source>
</evidence>
<accession>A0A6G0YVE9</accession>
<dbReference type="EMBL" id="VUJU01002302">
    <property type="protein sequence ID" value="KAF0761783.1"/>
    <property type="molecule type" value="Genomic_DNA"/>
</dbReference>
<proteinExistence type="predicted"/>
<comment type="caution">
    <text evidence="1">The sequence shown here is derived from an EMBL/GenBank/DDBJ whole genome shotgun (WGS) entry which is preliminary data.</text>
</comment>